<dbReference type="GO" id="GO:0005886">
    <property type="term" value="C:plasma membrane"/>
    <property type="evidence" value="ECO:0007669"/>
    <property type="project" value="UniProtKB-SubCell"/>
</dbReference>
<evidence type="ECO:0000256" key="6">
    <source>
        <dbReference type="ARBA" id="ARBA00022475"/>
    </source>
</evidence>
<gene>
    <name evidence="18" type="ordered locus">Meso_3533</name>
</gene>
<keyword evidence="6" id="KW-1003">Cell membrane</keyword>
<dbReference type="Pfam" id="PF03626">
    <property type="entry name" value="COX4_pro"/>
    <property type="match status" value="1"/>
</dbReference>
<keyword evidence="8" id="KW-0249">Electron transport</keyword>
<evidence type="ECO:0000256" key="1">
    <source>
        <dbReference type="ARBA" id="ARBA00004651"/>
    </source>
</evidence>
<feature type="transmembrane region" description="Helical" evidence="17">
    <location>
        <begin position="43"/>
        <end position="62"/>
    </location>
</feature>
<evidence type="ECO:0000256" key="9">
    <source>
        <dbReference type="ARBA" id="ARBA00022989"/>
    </source>
</evidence>
<feature type="transmembrane region" description="Helical" evidence="17">
    <location>
        <begin position="12"/>
        <end position="37"/>
    </location>
</feature>
<dbReference type="GO" id="GO:0015990">
    <property type="term" value="P:electron transport coupled proton transport"/>
    <property type="evidence" value="ECO:0007669"/>
    <property type="project" value="InterPro"/>
</dbReference>
<keyword evidence="7 17" id="KW-0812">Transmembrane</keyword>
<evidence type="ECO:0000256" key="8">
    <source>
        <dbReference type="ARBA" id="ARBA00022982"/>
    </source>
</evidence>
<evidence type="ECO:0000256" key="4">
    <source>
        <dbReference type="ARBA" id="ARBA00014689"/>
    </source>
</evidence>
<sequence precursor="true">MKQQASTGRSLTQYLTGFVLALVLTAIPFAIVATGAAPRAQSLAVVTVAAVVQVFVHLWYFLHMNFSTTPRENILAFAFAAILILIMLGGSFWIMFDLHSRMR</sequence>
<dbReference type="InterPro" id="IPR005171">
    <property type="entry name" value="Cyt_c_oxidase_su4_prok"/>
</dbReference>
<dbReference type="GO" id="GO:0009319">
    <property type="term" value="C:cytochrome o ubiquinol oxidase complex"/>
    <property type="evidence" value="ECO:0007669"/>
    <property type="project" value="TreeGrafter"/>
</dbReference>
<reference evidence="18" key="1">
    <citation type="submission" date="2006-06" db="EMBL/GenBank/DDBJ databases">
        <title>Complete sequence of chromosome of Chelativorans sp. BNC1.</title>
        <authorList>
            <consortium name="US DOE Joint Genome Institute"/>
            <person name="Copeland A."/>
            <person name="Lucas S."/>
            <person name="Lapidus A."/>
            <person name="Barry K."/>
            <person name="Detter J.C."/>
            <person name="Glavina del Rio T."/>
            <person name="Hammon N."/>
            <person name="Israni S."/>
            <person name="Dalin E."/>
            <person name="Tice H."/>
            <person name="Pitluck S."/>
            <person name="Chertkov O."/>
            <person name="Brettin T."/>
            <person name="Bruce D."/>
            <person name="Han C."/>
            <person name="Tapia R."/>
            <person name="Gilna P."/>
            <person name="Schmutz J."/>
            <person name="Larimer F."/>
            <person name="Land M."/>
            <person name="Hauser L."/>
            <person name="Kyrpides N."/>
            <person name="Mikhailova N."/>
            <person name="Richardson P."/>
        </authorList>
    </citation>
    <scope>NUCLEOTIDE SEQUENCE</scope>
    <source>
        <strain evidence="18">BNC1</strain>
    </source>
</reference>
<evidence type="ECO:0000256" key="10">
    <source>
        <dbReference type="ARBA" id="ARBA00023002"/>
    </source>
</evidence>
<dbReference type="AlphaFoldDB" id="Q11CH1"/>
<comment type="similarity">
    <text evidence="2">Belongs to the cytochrome c oxidase bacterial subunit 4 family.</text>
</comment>
<dbReference type="OrthoDB" id="2375888at2"/>
<evidence type="ECO:0000256" key="5">
    <source>
        <dbReference type="ARBA" id="ARBA00022448"/>
    </source>
</evidence>
<evidence type="ECO:0000256" key="11">
    <source>
        <dbReference type="ARBA" id="ARBA00023136"/>
    </source>
</evidence>
<evidence type="ECO:0000256" key="12">
    <source>
        <dbReference type="ARBA" id="ARBA00025694"/>
    </source>
</evidence>
<dbReference type="KEGG" id="mes:Meso_3533"/>
<comment type="subcellular location">
    <subcellularLocation>
        <location evidence="1">Cell membrane</location>
        <topology evidence="1">Multi-pass membrane protein</topology>
    </subcellularLocation>
</comment>
<comment type="function">
    <text evidence="12">Cytochrome bo(3) ubiquinol terminal oxidase is the component of the aerobic respiratory chain of E.coli that predominates when cells are grown at high aeration. Has proton pump activity across the membrane in addition to electron transfer, pumping 2 protons/electron.</text>
</comment>
<evidence type="ECO:0000256" key="7">
    <source>
        <dbReference type="ARBA" id="ARBA00022692"/>
    </source>
</evidence>
<dbReference type="GO" id="GO:0015078">
    <property type="term" value="F:proton transmembrane transporter activity"/>
    <property type="evidence" value="ECO:0007669"/>
    <property type="project" value="TreeGrafter"/>
</dbReference>
<organism evidence="18">
    <name type="scientific">Chelativorans sp. (strain BNC1)</name>
    <dbReference type="NCBI Taxonomy" id="266779"/>
    <lineage>
        <taxon>Bacteria</taxon>
        <taxon>Pseudomonadati</taxon>
        <taxon>Pseudomonadota</taxon>
        <taxon>Alphaproteobacteria</taxon>
        <taxon>Hyphomicrobiales</taxon>
        <taxon>Phyllobacteriaceae</taxon>
        <taxon>Chelativorans</taxon>
    </lineage>
</organism>
<dbReference type="eggNOG" id="COG3125">
    <property type="taxonomic scope" value="Bacteria"/>
</dbReference>
<evidence type="ECO:0000256" key="16">
    <source>
        <dbReference type="ARBA" id="ARBA00032185"/>
    </source>
</evidence>
<comment type="subunit">
    <text evidence="3">Heterooctamer of two A chains, two B chains, two C chains and two D chains.</text>
</comment>
<dbReference type="PANTHER" id="PTHR36835">
    <property type="entry name" value="CYTOCHROME BO(3) UBIQUINOL OXIDASE SUBUNIT 4"/>
    <property type="match status" value="1"/>
</dbReference>
<evidence type="ECO:0000256" key="3">
    <source>
        <dbReference type="ARBA" id="ARBA00011700"/>
    </source>
</evidence>
<dbReference type="InterPro" id="IPR050968">
    <property type="entry name" value="Cytochrome_c_oxidase_bac_sub4"/>
</dbReference>
<keyword evidence="11 17" id="KW-0472">Membrane</keyword>
<dbReference type="GO" id="GO:0019646">
    <property type="term" value="P:aerobic electron transport chain"/>
    <property type="evidence" value="ECO:0007669"/>
    <property type="project" value="TreeGrafter"/>
</dbReference>
<protein>
    <recommendedName>
        <fullName evidence="4">Cytochrome bo(3) ubiquinol oxidase subunit 4</fullName>
    </recommendedName>
    <alternativeName>
        <fullName evidence="16">Cytochrome o ubiquinol oxidase subunit 4</fullName>
    </alternativeName>
    <alternativeName>
        <fullName evidence="13">Oxidase bo(3) subunit 4</fullName>
    </alternativeName>
    <alternativeName>
        <fullName evidence="14">Ubiquinol oxidase polypeptide IV</fullName>
    </alternativeName>
    <alternativeName>
        <fullName evidence="15">Ubiquinol oxidase subunit 4</fullName>
    </alternativeName>
</protein>
<keyword evidence="10 18" id="KW-0560">Oxidoreductase</keyword>
<evidence type="ECO:0000256" key="2">
    <source>
        <dbReference type="ARBA" id="ARBA00008079"/>
    </source>
</evidence>
<evidence type="ECO:0000313" key="18">
    <source>
        <dbReference type="EMBL" id="ABG64904.1"/>
    </source>
</evidence>
<evidence type="ECO:0000256" key="17">
    <source>
        <dbReference type="SAM" id="Phobius"/>
    </source>
</evidence>
<accession>Q11CH1</accession>
<evidence type="ECO:0000256" key="14">
    <source>
        <dbReference type="ARBA" id="ARBA00030211"/>
    </source>
</evidence>
<evidence type="ECO:0000256" key="13">
    <source>
        <dbReference type="ARBA" id="ARBA00030071"/>
    </source>
</evidence>
<dbReference type="STRING" id="266779.Meso_3533"/>
<dbReference type="PANTHER" id="PTHR36835:SF1">
    <property type="entry name" value="CYTOCHROME BO(3) UBIQUINOL OXIDASE SUBUNIT 4"/>
    <property type="match status" value="1"/>
</dbReference>
<dbReference type="NCBIfam" id="TIGR02847">
    <property type="entry name" value="CyoD"/>
    <property type="match status" value="1"/>
</dbReference>
<dbReference type="HOGENOM" id="CLU_140945_1_1_5"/>
<keyword evidence="9 17" id="KW-1133">Transmembrane helix</keyword>
<keyword evidence="5" id="KW-0813">Transport</keyword>
<dbReference type="EMBL" id="CP000390">
    <property type="protein sequence ID" value="ABG64904.1"/>
    <property type="molecule type" value="Genomic_DNA"/>
</dbReference>
<name>Q11CH1_CHESB</name>
<dbReference type="GO" id="GO:0009486">
    <property type="term" value="F:cytochrome bo3 ubiquinol oxidase activity"/>
    <property type="evidence" value="ECO:0007669"/>
    <property type="project" value="InterPro"/>
</dbReference>
<feature type="transmembrane region" description="Helical" evidence="17">
    <location>
        <begin position="74"/>
        <end position="96"/>
    </location>
</feature>
<proteinExistence type="inferred from homology"/>
<dbReference type="InterPro" id="IPR014210">
    <property type="entry name" value="Cyt_o_ubiqinol_oxidase_su4"/>
</dbReference>
<evidence type="ECO:0000256" key="15">
    <source>
        <dbReference type="ARBA" id="ARBA00031887"/>
    </source>
</evidence>